<sequence>MTGADWRVIRHRSGTRNLLIALAVVVVVGLVAGGAVVLRRDDGRGATAAEPGASASASPGPLTIEAAPATEPVQLPPPTRVRIASIGVDSPLESLAVDAAGVLQGPVDFGKAGWYAAGVAPGEIGPAVIAGHVDSEAGPAVFYRLRDLKAGDVVEVARGDQWIPFRVVASERYPKNQFPTERVYRPAPVPELRLITCGGTFDRSRRSYEDNIVVYAVAAS</sequence>
<evidence type="ECO:0000313" key="4">
    <source>
        <dbReference type="Proteomes" id="UP000635606"/>
    </source>
</evidence>
<dbReference type="EMBL" id="BOPH01000025">
    <property type="protein sequence ID" value="GIJ67415.1"/>
    <property type="molecule type" value="Genomic_DNA"/>
</dbReference>
<dbReference type="Proteomes" id="UP000635606">
    <property type="component" value="Unassembled WGS sequence"/>
</dbReference>
<accession>A0A8J3ZTW5</accession>
<feature type="transmembrane region" description="Helical" evidence="2">
    <location>
        <begin position="18"/>
        <end position="38"/>
    </location>
</feature>
<proteinExistence type="predicted"/>
<comment type="caution">
    <text evidence="3">The sequence shown here is derived from an EMBL/GenBank/DDBJ whole genome shotgun (WGS) entry which is preliminary data.</text>
</comment>
<dbReference type="RefSeq" id="WP_239160123.1">
    <property type="nucleotide sequence ID" value="NZ_BOPH01000025.1"/>
</dbReference>
<dbReference type="CDD" id="cd05829">
    <property type="entry name" value="Sortase_F"/>
    <property type="match status" value="1"/>
</dbReference>
<dbReference type="InterPro" id="IPR023365">
    <property type="entry name" value="Sortase_dom-sf"/>
</dbReference>
<gene>
    <name evidence="3" type="ORF">Voc01_023320</name>
</gene>
<keyword evidence="2" id="KW-0472">Membrane</keyword>
<reference evidence="3" key="1">
    <citation type="submission" date="2021-01" db="EMBL/GenBank/DDBJ databases">
        <title>Whole genome shotgun sequence of Virgisporangium ochraceum NBRC 16418.</title>
        <authorList>
            <person name="Komaki H."/>
            <person name="Tamura T."/>
        </authorList>
    </citation>
    <scope>NUCLEOTIDE SEQUENCE</scope>
    <source>
        <strain evidence="3">NBRC 16418</strain>
    </source>
</reference>
<dbReference type="Gene3D" id="2.40.260.10">
    <property type="entry name" value="Sortase"/>
    <property type="match status" value="1"/>
</dbReference>
<keyword evidence="4" id="KW-1185">Reference proteome</keyword>
<dbReference type="InterPro" id="IPR005754">
    <property type="entry name" value="Sortase"/>
</dbReference>
<keyword evidence="2" id="KW-0812">Transmembrane</keyword>
<dbReference type="NCBIfam" id="NF033748">
    <property type="entry name" value="class_F_sortase"/>
    <property type="match status" value="1"/>
</dbReference>
<evidence type="ECO:0000256" key="2">
    <source>
        <dbReference type="SAM" id="Phobius"/>
    </source>
</evidence>
<organism evidence="3 4">
    <name type="scientific">Virgisporangium ochraceum</name>
    <dbReference type="NCBI Taxonomy" id="65505"/>
    <lineage>
        <taxon>Bacteria</taxon>
        <taxon>Bacillati</taxon>
        <taxon>Actinomycetota</taxon>
        <taxon>Actinomycetes</taxon>
        <taxon>Micromonosporales</taxon>
        <taxon>Micromonosporaceae</taxon>
        <taxon>Virgisporangium</taxon>
    </lineage>
</organism>
<protein>
    <submittedName>
        <fullName evidence="3">Class F sortase</fullName>
    </submittedName>
</protein>
<dbReference type="Pfam" id="PF04203">
    <property type="entry name" value="Sortase"/>
    <property type="match status" value="1"/>
</dbReference>
<keyword evidence="2" id="KW-1133">Transmembrane helix</keyword>
<name>A0A8J3ZTW5_9ACTN</name>
<evidence type="ECO:0000313" key="3">
    <source>
        <dbReference type="EMBL" id="GIJ67415.1"/>
    </source>
</evidence>
<dbReference type="GO" id="GO:0016787">
    <property type="term" value="F:hydrolase activity"/>
    <property type="evidence" value="ECO:0007669"/>
    <property type="project" value="UniProtKB-KW"/>
</dbReference>
<dbReference type="SUPFAM" id="SSF63817">
    <property type="entry name" value="Sortase"/>
    <property type="match status" value="1"/>
</dbReference>
<keyword evidence="1" id="KW-0378">Hydrolase</keyword>
<dbReference type="InterPro" id="IPR042001">
    <property type="entry name" value="Sortase_F"/>
</dbReference>
<evidence type="ECO:0000256" key="1">
    <source>
        <dbReference type="ARBA" id="ARBA00022801"/>
    </source>
</evidence>
<dbReference type="AlphaFoldDB" id="A0A8J3ZTW5"/>